<proteinExistence type="predicted"/>
<dbReference type="Proteomes" id="UP000824334">
    <property type="component" value="Chromosome"/>
</dbReference>
<dbReference type="PANTHER" id="PTHR22946">
    <property type="entry name" value="DIENELACTONE HYDROLASE DOMAIN-CONTAINING PROTEIN-RELATED"/>
    <property type="match status" value="1"/>
</dbReference>
<dbReference type="PANTHER" id="PTHR22946:SF9">
    <property type="entry name" value="POLYKETIDE TRANSFERASE AF380"/>
    <property type="match status" value="1"/>
</dbReference>
<dbReference type="InterPro" id="IPR001375">
    <property type="entry name" value="Peptidase_S9_cat"/>
</dbReference>
<dbReference type="InterPro" id="IPR050261">
    <property type="entry name" value="FrsA_esterase"/>
</dbReference>
<evidence type="ECO:0000313" key="4">
    <source>
        <dbReference type="EMBL" id="QYC11447.1"/>
    </source>
</evidence>
<evidence type="ECO:0000256" key="2">
    <source>
        <dbReference type="SAM" id="MobiDB-lite"/>
    </source>
</evidence>
<sequence length="707" mass="75621">MVVYRVTSEGWALGVLEPSTGRTIWFDISPETANLGRALAWRTDTELLVVARSTENPPFKYRAATQHQARARHLWAEAAAGRTPSVVVQRSGSDRNARPRWPARRLVSLDVTQGIQRVLATGEFVDLELAPNGDHLALLEDAEDIQPDPDQLAAIGEPMRRRRLVLIDLVACEVRRNPDLDLIPYLLSWNPAGDQLLVFARPGGKTWDGGSFRLVTPNGDVRSPTTIGRPALLEGVGRAPYVRAAWDGADAIGLFKDGDGLVWRALDEVGPAAPGTGQDRLITVGGRLYRRDNAIWFPLRGDGVAFSGEATPSSSASDGGGRAAVNPGRLDVQPLMMRTSTGCLVAFGSDVSSSCQPLATTGRLIAAAKGYAVTLSRSPAGVQTLRLEGEDGDRTLAVVNAGLAERRFGEIRPIPHAAIDGTPLTSWLLSPPHPTGPPPPVVALIYPGRAYGAAPAWLAPGGGNRVLNPQVLAAAGYAVLVISLPDASPSDLSRLAGAIEEVLEAAARVAPIDLDRVALAGHSFGGYGALLAATQTTRFRAIVASSGKDEFSDNFDLSGPYRLHPEDGVPLTAMAGWAETGQADLQAFIADDPEAYLRASPLYAARRIVSPVMIFDYDLDFTHADSLFGALYRLDRDAVLVTYLGENHGLVSPANVRDAHARVIDWLDRHLGMATAEAVDPGLSPDLQQRQEDHAAVVTVPDQPLWR</sequence>
<dbReference type="EMBL" id="CP080034">
    <property type="protein sequence ID" value="QYC11447.1"/>
    <property type="molecule type" value="Genomic_DNA"/>
</dbReference>
<dbReference type="RefSeq" id="WP_219354026.1">
    <property type="nucleotide sequence ID" value="NZ_CP080034.1"/>
</dbReference>
<dbReference type="GeneID" id="94374727"/>
<keyword evidence="1" id="KW-0378">Hydrolase</keyword>
<dbReference type="Pfam" id="PF00326">
    <property type="entry name" value="Peptidase_S9"/>
    <property type="match status" value="1"/>
</dbReference>
<accession>A0ABX8TN38</accession>
<protein>
    <submittedName>
        <fullName evidence="4">Prolyl oligopeptidase family serine peptidase</fullName>
    </submittedName>
</protein>
<feature type="domain" description="Peptidase S9 prolyl oligopeptidase catalytic" evidence="3">
    <location>
        <begin position="502"/>
        <end position="673"/>
    </location>
</feature>
<reference evidence="4 5" key="1">
    <citation type="submission" date="2021-07" db="EMBL/GenBank/DDBJ databases">
        <title>Isolation and characterization of bacteria from a gold mining with a capacity of golden bioaccumulation.</title>
        <authorList>
            <person name="Yang X.J."/>
        </authorList>
    </citation>
    <scope>NUCLEOTIDE SEQUENCE [LARGE SCALE GENOMIC DNA]</scope>
    <source>
        <strain evidence="4 5">Au29</strain>
    </source>
</reference>
<evidence type="ECO:0000259" key="3">
    <source>
        <dbReference type="Pfam" id="PF00326"/>
    </source>
</evidence>
<keyword evidence="5" id="KW-1185">Reference proteome</keyword>
<feature type="region of interest" description="Disordered" evidence="2">
    <location>
        <begin position="308"/>
        <end position="327"/>
    </location>
</feature>
<evidence type="ECO:0000256" key="1">
    <source>
        <dbReference type="ARBA" id="ARBA00022801"/>
    </source>
</evidence>
<organism evidence="4 5">
    <name type="scientific">Brevundimonas nasdae</name>
    <dbReference type="NCBI Taxonomy" id="172043"/>
    <lineage>
        <taxon>Bacteria</taxon>
        <taxon>Pseudomonadati</taxon>
        <taxon>Pseudomonadota</taxon>
        <taxon>Alphaproteobacteria</taxon>
        <taxon>Caulobacterales</taxon>
        <taxon>Caulobacteraceae</taxon>
        <taxon>Brevundimonas</taxon>
    </lineage>
</organism>
<gene>
    <name evidence="4" type="ORF">KWG56_05585</name>
</gene>
<evidence type="ECO:0000313" key="5">
    <source>
        <dbReference type="Proteomes" id="UP000824334"/>
    </source>
</evidence>
<name>A0ABX8TN38_9CAUL</name>